<dbReference type="PANTHER" id="PTHR33164:SF64">
    <property type="entry name" value="TRANSCRIPTIONAL REGULATOR SLYA"/>
    <property type="match status" value="1"/>
</dbReference>
<dbReference type="PANTHER" id="PTHR33164">
    <property type="entry name" value="TRANSCRIPTIONAL REGULATOR, MARR FAMILY"/>
    <property type="match status" value="1"/>
</dbReference>
<organism evidence="6 7">
    <name type="scientific">Amorphus orientalis</name>
    <dbReference type="NCBI Taxonomy" id="649198"/>
    <lineage>
        <taxon>Bacteria</taxon>
        <taxon>Pseudomonadati</taxon>
        <taxon>Pseudomonadota</taxon>
        <taxon>Alphaproteobacteria</taxon>
        <taxon>Hyphomicrobiales</taxon>
        <taxon>Amorphaceae</taxon>
        <taxon>Amorphus</taxon>
    </lineage>
</organism>
<evidence type="ECO:0000313" key="7">
    <source>
        <dbReference type="Proteomes" id="UP001229244"/>
    </source>
</evidence>
<evidence type="ECO:0000259" key="5">
    <source>
        <dbReference type="PROSITE" id="PS50995"/>
    </source>
</evidence>
<dbReference type="AlphaFoldDB" id="A0AAE4ATC4"/>
<dbReference type="Gene3D" id="1.10.10.10">
    <property type="entry name" value="Winged helix-like DNA-binding domain superfamily/Winged helix DNA-binding domain"/>
    <property type="match status" value="1"/>
</dbReference>
<name>A0AAE4ATC4_9HYPH</name>
<dbReference type="SMART" id="SM00347">
    <property type="entry name" value="HTH_MARR"/>
    <property type="match status" value="1"/>
</dbReference>
<keyword evidence="2 6" id="KW-0238">DNA-binding</keyword>
<reference evidence="6" key="1">
    <citation type="submission" date="2023-07" db="EMBL/GenBank/DDBJ databases">
        <title>Genomic Encyclopedia of Type Strains, Phase IV (KMG-IV): sequencing the most valuable type-strain genomes for metagenomic binning, comparative biology and taxonomic classification.</title>
        <authorList>
            <person name="Goeker M."/>
        </authorList>
    </citation>
    <scope>NUCLEOTIDE SEQUENCE</scope>
    <source>
        <strain evidence="6">DSM 21202</strain>
    </source>
</reference>
<dbReference type="InterPro" id="IPR036388">
    <property type="entry name" value="WH-like_DNA-bd_sf"/>
</dbReference>
<keyword evidence="7" id="KW-1185">Reference proteome</keyword>
<dbReference type="InterPro" id="IPR000835">
    <property type="entry name" value="HTH_MarR-typ"/>
</dbReference>
<evidence type="ECO:0000256" key="2">
    <source>
        <dbReference type="ARBA" id="ARBA00023125"/>
    </source>
</evidence>
<evidence type="ECO:0000256" key="3">
    <source>
        <dbReference type="ARBA" id="ARBA00023163"/>
    </source>
</evidence>
<feature type="region of interest" description="Disordered" evidence="4">
    <location>
        <begin position="1"/>
        <end position="32"/>
    </location>
</feature>
<protein>
    <submittedName>
        <fullName evidence="6">DNA-binding MarR family transcriptional regulator</fullName>
    </submittedName>
</protein>
<keyword evidence="1" id="KW-0805">Transcription regulation</keyword>
<dbReference type="GO" id="GO:0006950">
    <property type="term" value="P:response to stress"/>
    <property type="evidence" value="ECO:0007669"/>
    <property type="project" value="TreeGrafter"/>
</dbReference>
<dbReference type="PROSITE" id="PS50995">
    <property type="entry name" value="HTH_MARR_2"/>
    <property type="match status" value="1"/>
</dbReference>
<dbReference type="RefSeq" id="WP_306887040.1">
    <property type="nucleotide sequence ID" value="NZ_JAUSUL010000004.1"/>
</dbReference>
<proteinExistence type="predicted"/>
<dbReference type="Proteomes" id="UP001229244">
    <property type="component" value="Unassembled WGS sequence"/>
</dbReference>
<evidence type="ECO:0000313" key="6">
    <source>
        <dbReference type="EMBL" id="MDQ0317141.1"/>
    </source>
</evidence>
<dbReference type="GO" id="GO:0003677">
    <property type="term" value="F:DNA binding"/>
    <property type="evidence" value="ECO:0007669"/>
    <property type="project" value="UniProtKB-KW"/>
</dbReference>
<accession>A0AAE4ATC4</accession>
<feature type="compositionally biased region" description="Polar residues" evidence="4">
    <location>
        <begin position="1"/>
        <end position="18"/>
    </location>
</feature>
<dbReference type="SUPFAM" id="SSF46785">
    <property type="entry name" value="Winged helix' DNA-binding domain"/>
    <property type="match status" value="1"/>
</dbReference>
<sequence length="188" mass="20809">MKQASETRNTMSDLPRNSETTEDAADRADTKAPDGSFVGDYTAYLLAQASHVFSAEIHARIKAHGTGIAEWRVLACLLDVDGLSVSKLAELALFNQPRLSKVLDRLSSQGLIERRGDTADRRRVRVHITPAGLERVTPLIEVARAHEQEMLAGYDPQEVEQIKRILKHLIARSLASNKTARPIDTDTD</sequence>
<evidence type="ECO:0000256" key="1">
    <source>
        <dbReference type="ARBA" id="ARBA00023015"/>
    </source>
</evidence>
<comment type="caution">
    <text evidence="6">The sequence shown here is derived from an EMBL/GenBank/DDBJ whole genome shotgun (WGS) entry which is preliminary data.</text>
</comment>
<feature type="domain" description="HTH marR-type" evidence="5">
    <location>
        <begin position="39"/>
        <end position="171"/>
    </location>
</feature>
<keyword evidence="3" id="KW-0804">Transcription</keyword>
<evidence type="ECO:0000256" key="4">
    <source>
        <dbReference type="SAM" id="MobiDB-lite"/>
    </source>
</evidence>
<dbReference type="PRINTS" id="PR00598">
    <property type="entry name" value="HTHMARR"/>
</dbReference>
<gene>
    <name evidence="6" type="ORF">J2S73_003618</name>
</gene>
<dbReference type="Pfam" id="PF12802">
    <property type="entry name" value="MarR_2"/>
    <property type="match status" value="1"/>
</dbReference>
<dbReference type="GO" id="GO:0003700">
    <property type="term" value="F:DNA-binding transcription factor activity"/>
    <property type="evidence" value="ECO:0007669"/>
    <property type="project" value="InterPro"/>
</dbReference>
<dbReference type="InterPro" id="IPR036390">
    <property type="entry name" value="WH_DNA-bd_sf"/>
</dbReference>
<dbReference type="EMBL" id="JAUSUL010000004">
    <property type="protein sequence ID" value="MDQ0317141.1"/>
    <property type="molecule type" value="Genomic_DNA"/>
</dbReference>
<dbReference type="InterPro" id="IPR039422">
    <property type="entry name" value="MarR/SlyA-like"/>
</dbReference>